<keyword evidence="3" id="KW-1185">Reference proteome</keyword>
<proteinExistence type="predicted"/>
<comment type="caution">
    <text evidence="2">The sequence shown here is derived from an EMBL/GenBank/DDBJ whole genome shotgun (WGS) entry which is preliminary data.</text>
</comment>
<dbReference type="Gene3D" id="1.10.630.10">
    <property type="entry name" value="Cytochrome P450"/>
    <property type="match status" value="1"/>
</dbReference>
<sequence length="143" mass="16508">MELSVPILVLLFALLVTLGRVLCVAPLRSPLHTVRGPFFAKFTDGWYFWQVWKRSFQHVNQELHQKYGSIVRYGPNRYSFDDPEAAKIIYGLGSHFPKSSWYSTWASPGSWAIFSDQSIKRHNQNRKLYQATYSMSSLVTSLS</sequence>
<evidence type="ECO:0000313" key="2">
    <source>
        <dbReference type="EMBL" id="CAI6082736.1"/>
    </source>
</evidence>
<dbReference type="GO" id="GO:0004497">
    <property type="term" value="F:monooxygenase activity"/>
    <property type="evidence" value="ECO:0007669"/>
    <property type="project" value="InterPro"/>
</dbReference>
<dbReference type="SUPFAM" id="SSF48264">
    <property type="entry name" value="Cytochrome P450"/>
    <property type="match status" value="1"/>
</dbReference>
<reference evidence="2" key="1">
    <citation type="submission" date="2023-01" db="EMBL/GenBank/DDBJ databases">
        <authorList>
            <person name="Piombo E."/>
        </authorList>
    </citation>
    <scope>NUCLEOTIDE SEQUENCE</scope>
</reference>
<dbReference type="GO" id="GO:0005506">
    <property type="term" value="F:iron ion binding"/>
    <property type="evidence" value="ECO:0007669"/>
    <property type="project" value="InterPro"/>
</dbReference>
<dbReference type="Proteomes" id="UP001160390">
    <property type="component" value="Unassembled WGS sequence"/>
</dbReference>
<feature type="chain" id="PRO_5041293291" evidence="1">
    <location>
        <begin position="24"/>
        <end position="143"/>
    </location>
</feature>
<dbReference type="InterPro" id="IPR036396">
    <property type="entry name" value="Cyt_P450_sf"/>
</dbReference>
<organism evidence="2 3">
    <name type="scientific">Clonostachys chloroleuca</name>
    <dbReference type="NCBI Taxonomy" id="1926264"/>
    <lineage>
        <taxon>Eukaryota</taxon>
        <taxon>Fungi</taxon>
        <taxon>Dikarya</taxon>
        <taxon>Ascomycota</taxon>
        <taxon>Pezizomycotina</taxon>
        <taxon>Sordariomycetes</taxon>
        <taxon>Hypocreomycetidae</taxon>
        <taxon>Hypocreales</taxon>
        <taxon>Bionectriaceae</taxon>
        <taxon>Clonostachys</taxon>
    </lineage>
</organism>
<evidence type="ECO:0000256" key="1">
    <source>
        <dbReference type="SAM" id="SignalP"/>
    </source>
</evidence>
<protein>
    <submittedName>
        <fullName evidence="2">Uncharacterized protein</fullName>
    </submittedName>
</protein>
<accession>A0AA35Q0K3</accession>
<name>A0AA35Q0K3_9HYPO</name>
<dbReference type="GO" id="GO:0016705">
    <property type="term" value="F:oxidoreductase activity, acting on paired donors, with incorporation or reduction of molecular oxygen"/>
    <property type="evidence" value="ECO:0007669"/>
    <property type="project" value="InterPro"/>
</dbReference>
<gene>
    <name evidence="2" type="ORF">CCHLO57077_00014808</name>
</gene>
<keyword evidence="1" id="KW-0732">Signal</keyword>
<feature type="signal peptide" evidence="1">
    <location>
        <begin position="1"/>
        <end position="23"/>
    </location>
</feature>
<dbReference type="EMBL" id="CABFNP030000733">
    <property type="protein sequence ID" value="CAI6082736.1"/>
    <property type="molecule type" value="Genomic_DNA"/>
</dbReference>
<dbReference type="AlphaFoldDB" id="A0AA35Q0K3"/>
<dbReference type="GO" id="GO:0020037">
    <property type="term" value="F:heme binding"/>
    <property type="evidence" value="ECO:0007669"/>
    <property type="project" value="InterPro"/>
</dbReference>
<evidence type="ECO:0000313" key="3">
    <source>
        <dbReference type="Proteomes" id="UP001160390"/>
    </source>
</evidence>